<keyword evidence="3" id="KW-1185">Reference proteome</keyword>
<name>G7YH79_CLOSI</name>
<organism evidence="2 3">
    <name type="scientific">Clonorchis sinensis</name>
    <name type="common">Chinese liver fluke</name>
    <dbReference type="NCBI Taxonomy" id="79923"/>
    <lineage>
        <taxon>Eukaryota</taxon>
        <taxon>Metazoa</taxon>
        <taxon>Spiralia</taxon>
        <taxon>Lophotrochozoa</taxon>
        <taxon>Platyhelminthes</taxon>
        <taxon>Trematoda</taxon>
        <taxon>Digenea</taxon>
        <taxon>Opisthorchiida</taxon>
        <taxon>Opisthorchiata</taxon>
        <taxon>Opisthorchiidae</taxon>
        <taxon>Clonorchis</taxon>
    </lineage>
</organism>
<dbReference type="EMBL" id="DF143272">
    <property type="protein sequence ID" value="GAA52312.1"/>
    <property type="molecule type" value="Genomic_DNA"/>
</dbReference>
<reference key="2">
    <citation type="submission" date="2011-10" db="EMBL/GenBank/DDBJ databases">
        <title>The genome and transcriptome sequence of Clonorchis sinensis provide insights into the carcinogenic liver fluke.</title>
        <authorList>
            <person name="Wang X."/>
            <person name="Huang Y."/>
            <person name="Chen W."/>
            <person name="Liu H."/>
            <person name="Guo L."/>
            <person name="Chen Y."/>
            <person name="Luo F."/>
            <person name="Zhou W."/>
            <person name="Sun J."/>
            <person name="Mao Q."/>
            <person name="Liang P."/>
            <person name="Zhou C."/>
            <person name="Tian Y."/>
            <person name="Men J."/>
            <person name="Lv X."/>
            <person name="Huang L."/>
            <person name="Zhou J."/>
            <person name="Hu Y."/>
            <person name="Li R."/>
            <person name="Zhang F."/>
            <person name="Lei H."/>
            <person name="Li X."/>
            <person name="Hu X."/>
            <person name="Liang C."/>
            <person name="Xu J."/>
            <person name="Wu Z."/>
            <person name="Yu X."/>
        </authorList>
    </citation>
    <scope>NUCLEOTIDE SEQUENCE</scope>
    <source>
        <strain>Henan</strain>
    </source>
</reference>
<accession>G7YH79</accession>
<evidence type="ECO:0000313" key="2">
    <source>
        <dbReference type="EMBL" id="GAA52312.1"/>
    </source>
</evidence>
<reference evidence="2" key="1">
    <citation type="journal article" date="2011" name="Genome Biol.">
        <title>The draft genome of the carcinogenic human liver fluke Clonorchis sinensis.</title>
        <authorList>
            <person name="Wang X."/>
            <person name="Chen W."/>
            <person name="Huang Y."/>
            <person name="Sun J."/>
            <person name="Men J."/>
            <person name="Liu H."/>
            <person name="Luo F."/>
            <person name="Guo L."/>
            <person name="Lv X."/>
            <person name="Deng C."/>
            <person name="Zhou C."/>
            <person name="Fan Y."/>
            <person name="Li X."/>
            <person name="Huang L."/>
            <person name="Hu Y."/>
            <person name="Liang C."/>
            <person name="Hu X."/>
            <person name="Xu J."/>
            <person name="Yu X."/>
        </authorList>
    </citation>
    <scope>NUCLEOTIDE SEQUENCE [LARGE SCALE GENOMIC DNA]</scope>
    <source>
        <strain evidence="2">Henan</strain>
    </source>
</reference>
<dbReference type="Proteomes" id="UP000008909">
    <property type="component" value="Unassembled WGS sequence"/>
</dbReference>
<evidence type="ECO:0000256" key="1">
    <source>
        <dbReference type="SAM" id="MobiDB-lite"/>
    </source>
</evidence>
<gene>
    <name evidence="2" type="ORF">CLF_107816</name>
</gene>
<feature type="region of interest" description="Disordered" evidence="1">
    <location>
        <begin position="147"/>
        <end position="174"/>
    </location>
</feature>
<protein>
    <submittedName>
        <fullName evidence="2">Uncharacterized protein</fullName>
    </submittedName>
</protein>
<feature type="compositionally biased region" description="Basic and acidic residues" evidence="1">
    <location>
        <begin position="156"/>
        <end position="170"/>
    </location>
</feature>
<proteinExistence type="predicted"/>
<sequence>MSNKYHKIARANNRHATAIATGTVTSEPDTLVPAATASTTGKRECGTYNQAMEAKQIGDRRFQGYEDASVEPYTRTLLRPGSSIFTVHVSVNGLAGSNVNVFSTQDNKKTVKRRFAQRTTVRNYQDRSTELGDPMFQECLRDHFAVGRSPARKKGERQPLNDKNKTDPRNLGESLDPVYKSVNPCCCDPSTPCVLWLGE</sequence>
<evidence type="ECO:0000313" key="3">
    <source>
        <dbReference type="Proteomes" id="UP000008909"/>
    </source>
</evidence>
<dbReference type="AlphaFoldDB" id="G7YH79"/>